<sequence>MHRRDLLSALAGLAAAVVRPGRARADQPVVVGSKIDTEGAVLGSLIVAVLRRAGIPVTARLQLGPTSIVRRALLGGEIDLYPEYTGNGAFFFQRQDAPAWRDAAAGYRLVAGLDRANGIVWLPPAPADNTWAIAVRRDVAAANGLASMVDFARWLSTAAGLEAVMLAASAEFVDSPAGLPSFERTYRFAIPTGRMLVLFGGDTAVMIRAAAQRINGVNAAMVYTTDGGIGPAGLVSLSDPEHAQIVYAPAPVVRAATLDRYPAIATSLAPLFKSLDMDALRRLNAAVAVEGWPAEQVATDYLAQNGLAG</sequence>
<organism evidence="2 3">
    <name type="scientific">Chelatococcus reniformis</name>
    <dbReference type="NCBI Taxonomy" id="1494448"/>
    <lineage>
        <taxon>Bacteria</taxon>
        <taxon>Pseudomonadati</taxon>
        <taxon>Pseudomonadota</taxon>
        <taxon>Alphaproteobacteria</taxon>
        <taxon>Hyphomicrobiales</taxon>
        <taxon>Chelatococcaceae</taxon>
        <taxon>Chelatococcus</taxon>
    </lineage>
</organism>
<dbReference type="EMBL" id="BMGG01000013">
    <property type="protein sequence ID" value="GGC93091.1"/>
    <property type="molecule type" value="Genomic_DNA"/>
</dbReference>
<protein>
    <submittedName>
        <fullName evidence="2">ABC transporter substrate-binding protein</fullName>
    </submittedName>
</protein>
<dbReference type="SUPFAM" id="SSF53850">
    <property type="entry name" value="Periplasmic binding protein-like II"/>
    <property type="match status" value="1"/>
</dbReference>
<dbReference type="InterPro" id="IPR007210">
    <property type="entry name" value="ABC_Gly_betaine_transp_sub-bd"/>
</dbReference>
<dbReference type="Gene3D" id="3.40.190.120">
    <property type="entry name" value="Osmoprotection protein (prox), domain 2"/>
    <property type="match status" value="1"/>
</dbReference>
<keyword evidence="3" id="KW-1185">Reference proteome</keyword>
<dbReference type="GO" id="GO:0043190">
    <property type="term" value="C:ATP-binding cassette (ABC) transporter complex"/>
    <property type="evidence" value="ECO:0007669"/>
    <property type="project" value="InterPro"/>
</dbReference>
<evidence type="ECO:0000313" key="3">
    <source>
        <dbReference type="Proteomes" id="UP000637002"/>
    </source>
</evidence>
<dbReference type="AlphaFoldDB" id="A0A916UYJ7"/>
<dbReference type="Gene3D" id="3.40.190.10">
    <property type="entry name" value="Periplasmic binding protein-like II"/>
    <property type="match status" value="1"/>
</dbReference>
<reference evidence="2" key="2">
    <citation type="submission" date="2020-09" db="EMBL/GenBank/DDBJ databases">
        <authorList>
            <person name="Sun Q."/>
            <person name="Zhou Y."/>
        </authorList>
    </citation>
    <scope>NUCLEOTIDE SEQUENCE</scope>
    <source>
        <strain evidence="2">CGMCC 1.12919</strain>
    </source>
</reference>
<reference evidence="2" key="1">
    <citation type="journal article" date="2014" name="Int. J. Syst. Evol. Microbiol.">
        <title>Complete genome sequence of Corynebacterium casei LMG S-19264T (=DSM 44701T), isolated from a smear-ripened cheese.</title>
        <authorList>
            <consortium name="US DOE Joint Genome Institute (JGI-PGF)"/>
            <person name="Walter F."/>
            <person name="Albersmeier A."/>
            <person name="Kalinowski J."/>
            <person name="Ruckert C."/>
        </authorList>
    </citation>
    <scope>NUCLEOTIDE SEQUENCE</scope>
    <source>
        <strain evidence="2">CGMCC 1.12919</strain>
    </source>
</reference>
<dbReference type="Pfam" id="PF04069">
    <property type="entry name" value="OpuAC"/>
    <property type="match status" value="1"/>
</dbReference>
<evidence type="ECO:0000259" key="1">
    <source>
        <dbReference type="Pfam" id="PF04069"/>
    </source>
</evidence>
<dbReference type="GO" id="GO:0022857">
    <property type="term" value="F:transmembrane transporter activity"/>
    <property type="evidence" value="ECO:0007669"/>
    <property type="project" value="InterPro"/>
</dbReference>
<proteinExistence type="predicted"/>
<name>A0A916UYJ7_9HYPH</name>
<gene>
    <name evidence="2" type="ORF">GCM10010994_58650</name>
</gene>
<accession>A0A916UYJ7</accession>
<dbReference type="RefSeq" id="WP_244642293.1">
    <property type="nucleotide sequence ID" value="NZ_BMGG01000013.1"/>
</dbReference>
<comment type="caution">
    <text evidence="2">The sequence shown here is derived from an EMBL/GenBank/DDBJ whole genome shotgun (WGS) entry which is preliminary data.</text>
</comment>
<evidence type="ECO:0000313" key="2">
    <source>
        <dbReference type="EMBL" id="GGC93091.1"/>
    </source>
</evidence>
<dbReference type="Proteomes" id="UP000637002">
    <property type="component" value="Unassembled WGS sequence"/>
</dbReference>
<feature type="domain" description="ABC-type glycine betaine transport system substrate-binding" evidence="1">
    <location>
        <begin position="28"/>
        <end position="304"/>
    </location>
</feature>